<organism evidence="10 11">
    <name type="scientific">Streptomyces flaveolus</name>
    <dbReference type="NCBI Taxonomy" id="67297"/>
    <lineage>
        <taxon>Bacteria</taxon>
        <taxon>Bacillati</taxon>
        <taxon>Actinomycetota</taxon>
        <taxon>Actinomycetes</taxon>
        <taxon>Kitasatosporales</taxon>
        <taxon>Streptomycetaceae</taxon>
        <taxon>Streptomyces</taxon>
    </lineage>
</organism>
<keyword evidence="5 10" id="KW-0378">Hydrolase</keyword>
<comment type="similarity">
    <text evidence="2">Belongs to the glycosyl hydrolase 2 family.</text>
</comment>
<dbReference type="InterPro" id="IPR006102">
    <property type="entry name" value="Ig-like_GH2"/>
</dbReference>
<dbReference type="GO" id="GO:0016787">
    <property type="term" value="F:hydrolase activity"/>
    <property type="evidence" value="ECO:0007669"/>
    <property type="project" value="UniProtKB-KW"/>
</dbReference>
<evidence type="ECO:0000256" key="1">
    <source>
        <dbReference type="ARBA" id="ARBA00000829"/>
    </source>
</evidence>
<dbReference type="RefSeq" id="WP_051818874.1">
    <property type="nucleotide sequence ID" value="NZ_JBEXDP010000047.1"/>
</dbReference>
<evidence type="ECO:0000259" key="8">
    <source>
        <dbReference type="Pfam" id="PF02836"/>
    </source>
</evidence>
<keyword evidence="4" id="KW-0732">Signal</keyword>
<dbReference type="Gene3D" id="2.60.120.260">
    <property type="entry name" value="Galactose-binding domain-like"/>
    <property type="match status" value="1"/>
</dbReference>
<gene>
    <name evidence="10" type="ORF">AB0H04_41135</name>
</gene>
<keyword evidence="11" id="KW-1185">Reference proteome</keyword>
<evidence type="ECO:0000313" key="11">
    <source>
        <dbReference type="Proteomes" id="UP001551011"/>
    </source>
</evidence>
<evidence type="ECO:0000256" key="3">
    <source>
        <dbReference type="ARBA" id="ARBA00012754"/>
    </source>
</evidence>
<dbReference type="PANTHER" id="PTHR43730:SF1">
    <property type="entry name" value="BETA-MANNOSIDASE"/>
    <property type="match status" value="1"/>
</dbReference>
<evidence type="ECO:0000256" key="5">
    <source>
        <dbReference type="ARBA" id="ARBA00022801"/>
    </source>
</evidence>
<evidence type="ECO:0000259" key="9">
    <source>
        <dbReference type="Pfam" id="PF22666"/>
    </source>
</evidence>
<dbReference type="Pfam" id="PF02836">
    <property type="entry name" value="Glyco_hydro_2_C"/>
    <property type="match status" value="1"/>
</dbReference>
<comment type="catalytic activity">
    <reaction evidence="1">
        <text>Hydrolysis of terminal, non-reducing beta-D-mannose residues in beta-D-mannosides.</text>
        <dbReference type="EC" id="3.2.1.25"/>
    </reaction>
</comment>
<evidence type="ECO:0000313" key="10">
    <source>
        <dbReference type="EMBL" id="MEU5713153.1"/>
    </source>
</evidence>
<feature type="domain" description="Glycoside hydrolase family 2 immunoglobulin-like beta-sandwich" evidence="7">
    <location>
        <begin position="215"/>
        <end position="309"/>
    </location>
</feature>
<dbReference type="EC" id="3.2.1.25" evidence="3"/>
<evidence type="ECO:0000256" key="6">
    <source>
        <dbReference type="ARBA" id="ARBA00023295"/>
    </source>
</evidence>
<dbReference type="InterPro" id="IPR050887">
    <property type="entry name" value="Beta-mannosidase_GH2"/>
</dbReference>
<dbReference type="InterPro" id="IPR036156">
    <property type="entry name" value="Beta-gal/glucu_dom_sf"/>
</dbReference>
<sequence>MTETPLDDADGAWQVRGFVGDEWQWHIGPHKPFTTPGWFPARVPGSVLDDLHRAGEVPDPYVGRNSLLTEWVPNRSWAYRRNFALAPLGPHERAVLCFGGVDHEATVLVDDTVVVRHEGMFRPFEADITHLVREGGEHLLAVVVHPAPENEPQVGRTDRVRVHKARMGYGWDFCPPMVHQGIWRGARLVVSGPARLRGVTASAGLGPGVEGLREGTVRIDADLALAEGQRAPGGTRLAVRVRDGDRVVAEAERDLAGTTEDTGVRMELSVPKPWLWWPNGAGEQHLYEAEVTFVSGPCTIRRSFPIGFRRVELVPNDGAPEDALPYTLTVNGRRLYANGWNWVPVDAQYGVPRPAKLAHLLDLARAAHVNLLRVWGGGLLETEEFYTLCDRLGLMVWQEFSMSSSGMASTPASDAEFVDLMVREAHAVVPPRRHHPSLVLWCGGNELQDEKGNPLDESAPVLSALRDAVRELDPDRAWLPSSPSGVEFLNRADNIARNPDGLHDVHGPWEHQGLTEHNGLYDMGTCLLHSEFGVEGMANRRTLERLVPDEAGRWPAGRENPVYAHLGAWWNNAPLVQNSFGARIDDVDTMRRASQHLQYDGLRYALEANRRRAFRSSGTLPWQFNEPVPNAWCTAAVDHRGDPKPAYHGVRRAYRPLHVCAAFAGPAWGGREAVTAEVWARAAGRLPAGTAVARILDAYGTEVAHRMWPLTPTASGEPDRPQHLGTLTAPLEAVGTDVFFLDLVLYDPDGAALAGNRYGCSRTTDLAPLLDLPHARIEAVAEPCEDSADRVRIRLRHQAGPAASGLVLEDARPYDCPGWAVFGDNVIDLLPGEEAVVDVVWREADPGDRLVRVSGWNTGVHHVR</sequence>
<dbReference type="InterPro" id="IPR013783">
    <property type="entry name" value="Ig-like_fold"/>
</dbReference>
<evidence type="ECO:0000256" key="4">
    <source>
        <dbReference type="ARBA" id="ARBA00022729"/>
    </source>
</evidence>
<dbReference type="InterPro" id="IPR006103">
    <property type="entry name" value="Glyco_hydro_2_cat"/>
</dbReference>
<dbReference type="InterPro" id="IPR008979">
    <property type="entry name" value="Galactose-bd-like_sf"/>
</dbReference>
<keyword evidence="6" id="KW-0326">Glycosidase</keyword>
<feature type="domain" description="Glycoside hydrolase family 2 catalytic" evidence="8">
    <location>
        <begin position="328"/>
        <end position="476"/>
    </location>
</feature>
<dbReference type="InterPro" id="IPR017853">
    <property type="entry name" value="GH"/>
</dbReference>
<dbReference type="EMBL" id="JBFAEG010000046">
    <property type="protein sequence ID" value="MEU5713153.1"/>
    <property type="molecule type" value="Genomic_DNA"/>
</dbReference>
<dbReference type="Gene3D" id="2.60.40.10">
    <property type="entry name" value="Immunoglobulins"/>
    <property type="match status" value="1"/>
</dbReference>
<dbReference type="SUPFAM" id="SSF51445">
    <property type="entry name" value="(Trans)glycosidases"/>
    <property type="match status" value="1"/>
</dbReference>
<evidence type="ECO:0000259" key="7">
    <source>
        <dbReference type="Pfam" id="PF00703"/>
    </source>
</evidence>
<dbReference type="InterPro" id="IPR054593">
    <property type="entry name" value="Beta-mannosidase-like_N2"/>
</dbReference>
<dbReference type="SUPFAM" id="SSF49303">
    <property type="entry name" value="beta-Galactosidase/glucuronidase domain"/>
    <property type="match status" value="2"/>
</dbReference>
<dbReference type="Proteomes" id="UP001551011">
    <property type="component" value="Unassembled WGS sequence"/>
</dbReference>
<dbReference type="Gene3D" id="3.20.20.80">
    <property type="entry name" value="Glycosidases"/>
    <property type="match status" value="1"/>
</dbReference>
<feature type="domain" description="Beta-mannosidase-like galactose-binding" evidence="9">
    <location>
        <begin position="34"/>
        <end position="184"/>
    </location>
</feature>
<proteinExistence type="inferred from homology"/>
<dbReference type="Pfam" id="PF22666">
    <property type="entry name" value="Glyco_hydro_2_N2"/>
    <property type="match status" value="1"/>
</dbReference>
<dbReference type="PANTHER" id="PTHR43730">
    <property type="entry name" value="BETA-MANNOSIDASE"/>
    <property type="match status" value="1"/>
</dbReference>
<accession>A0ABV3AMJ0</accession>
<reference evidence="10 11" key="1">
    <citation type="submission" date="2024-06" db="EMBL/GenBank/DDBJ databases">
        <title>The Natural Products Discovery Center: Release of the First 8490 Sequenced Strains for Exploring Actinobacteria Biosynthetic Diversity.</title>
        <authorList>
            <person name="Kalkreuter E."/>
            <person name="Kautsar S.A."/>
            <person name="Yang D."/>
            <person name="Bader C.D."/>
            <person name="Teijaro C.N."/>
            <person name="Fluegel L."/>
            <person name="Davis C.M."/>
            <person name="Simpson J.R."/>
            <person name="Lauterbach L."/>
            <person name="Steele A.D."/>
            <person name="Gui C."/>
            <person name="Meng S."/>
            <person name="Li G."/>
            <person name="Viehrig K."/>
            <person name="Ye F."/>
            <person name="Su P."/>
            <person name="Kiefer A.F."/>
            <person name="Nichols A."/>
            <person name="Cepeda A.J."/>
            <person name="Yan W."/>
            <person name="Fan B."/>
            <person name="Jiang Y."/>
            <person name="Adhikari A."/>
            <person name="Zheng C.-J."/>
            <person name="Schuster L."/>
            <person name="Cowan T.M."/>
            <person name="Smanski M.J."/>
            <person name="Chevrette M.G."/>
            <person name="De Carvalho L.P.S."/>
            <person name="Shen B."/>
        </authorList>
    </citation>
    <scope>NUCLEOTIDE SEQUENCE [LARGE SCALE GENOMIC DNA]</scope>
    <source>
        <strain evidence="10 11">NPDC020594</strain>
    </source>
</reference>
<dbReference type="SUPFAM" id="SSF49785">
    <property type="entry name" value="Galactose-binding domain-like"/>
    <property type="match status" value="1"/>
</dbReference>
<protein>
    <recommendedName>
        <fullName evidence="3">beta-mannosidase</fullName>
        <ecNumber evidence="3">3.2.1.25</ecNumber>
    </recommendedName>
</protein>
<comment type="caution">
    <text evidence="10">The sequence shown here is derived from an EMBL/GenBank/DDBJ whole genome shotgun (WGS) entry which is preliminary data.</text>
</comment>
<name>A0ABV3AMJ0_9ACTN</name>
<dbReference type="Pfam" id="PF00703">
    <property type="entry name" value="Glyco_hydro_2"/>
    <property type="match status" value="1"/>
</dbReference>
<evidence type="ECO:0000256" key="2">
    <source>
        <dbReference type="ARBA" id="ARBA00007401"/>
    </source>
</evidence>